<reference evidence="1" key="2">
    <citation type="journal article" date="2015" name="Data Brief">
        <title>Shoot transcriptome of the giant reed, Arundo donax.</title>
        <authorList>
            <person name="Barrero R.A."/>
            <person name="Guerrero F.D."/>
            <person name="Moolhuijzen P."/>
            <person name="Goolsby J.A."/>
            <person name="Tidwell J."/>
            <person name="Bellgard S.E."/>
            <person name="Bellgard M.I."/>
        </authorList>
    </citation>
    <scope>NUCLEOTIDE SEQUENCE</scope>
    <source>
        <tissue evidence="1">Shoot tissue taken approximately 20 cm above the soil surface</tissue>
    </source>
</reference>
<organism evidence="1">
    <name type="scientific">Arundo donax</name>
    <name type="common">Giant reed</name>
    <name type="synonym">Donax arundinaceus</name>
    <dbReference type="NCBI Taxonomy" id="35708"/>
    <lineage>
        <taxon>Eukaryota</taxon>
        <taxon>Viridiplantae</taxon>
        <taxon>Streptophyta</taxon>
        <taxon>Embryophyta</taxon>
        <taxon>Tracheophyta</taxon>
        <taxon>Spermatophyta</taxon>
        <taxon>Magnoliopsida</taxon>
        <taxon>Liliopsida</taxon>
        <taxon>Poales</taxon>
        <taxon>Poaceae</taxon>
        <taxon>PACMAD clade</taxon>
        <taxon>Arundinoideae</taxon>
        <taxon>Arundineae</taxon>
        <taxon>Arundo</taxon>
    </lineage>
</organism>
<sequence>MTHRIVSLYLFNLLIIPIP</sequence>
<name>A0A0A8XSJ4_ARUDO</name>
<evidence type="ECO:0000313" key="1">
    <source>
        <dbReference type="EMBL" id="JAD15605.1"/>
    </source>
</evidence>
<dbReference type="EMBL" id="GBRH01282290">
    <property type="protein sequence ID" value="JAD15605.1"/>
    <property type="molecule type" value="Transcribed_RNA"/>
</dbReference>
<protein>
    <submittedName>
        <fullName evidence="1">Uncharacterized protein</fullName>
    </submittedName>
</protein>
<accession>A0A0A8XSJ4</accession>
<reference evidence="1" key="1">
    <citation type="submission" date="2014-09" db="EMBL/GenBank/DDBJ databases">
        <authorList>
            <person name="Magalhaes I.L.F."/>
            <person name="Oliveira U."/>
            <person name="Santos F.R."/>
            <person name="Vidigal T.H.D.A."/>
            <person name="Brescovit A.D."/>
            <person name="Santos A.J."/>
        </authorList>
    </citation>
    <scope>NUCLEOTIDE SEQUENCE</scope>
    <source>
        <tissue evidence="1">Shoot tissue taken approximately 20 cm above the soil surface</tissue>
    </source>
</reference>
<proteinExistence type="predicted"/>
<dbReference type="AlphaFoldDB" id="A0A0A8XSJ4"/>